<protein>
    <submittedName>
        <fullName evidence="1">Uncharacterized protein</fullName>
    </submittedName>
</protein>
<dbReference type="AlphaFoldDB" id="A0A6C0HQ41"/>
<proteinExistence type="predicted"/>
<accession>A0A6C0HQ41</accession>
<sequence length="124" mass="15144">MNQNVPTKFKQLFKLMPPIDIFYKFLDLNFEYENNMYKVNGMFFNKCIYKNTLNDFCEKISPFYHKSKQKFSNINNDYTKFSTMIRHLSKLYEFEYKKNIKYDNSSYNIEYNIIIPRLSSVINV</sequence>
<reference evidence="1" key="1">
    <citation type="journal article" date="2020" name="Nature">
        <title>Giant virus diversity and host interactions through global metagenomics.</title>
        <authorList>
            <person name="Schulz F."/>
            <person name="Roux S."/>
            <person name="Paez-Espino D."/>
            <person name="Jungbluth S."/>
            <person name="Walsh D.A."/>
            <person name="Denef V.J."/>
            <person name="McMahon K.D."/>
            <person name="Konstantinidis K.T."/>
            <person name="Eloe-Fadrosh E.A."/>
            <person name="Kyrpides N.C."/>
            <person name="Woyke T."/>
        </authorList>
    </citation>
    <scope>NUCLEOTIDE SEQUENCE</scope>
    <source>
        <strain evidence="1">GVMAG-M-3300023184-161</strain>
    </source>
</reference>
<dbReference type="EMBL" id="MN739997">
    <property type="protein sequence ID" value="QHT82225.1"/>
    <property type="molecule type" value="Genomic_DNA"/>
</dbReference>
<evidence type="ECO:0000313" key="1">
    <source>
        <dbReference type="EMBL" id="QHT82225.1"/>
    </source>
</evidence>
<organism evidence="1">
    <name type="scientific">viral metagenome</name>
    <dbReference type="NCBI Taxonomy" id="1070528"/>
    <lineage>
        <taxon>unclassified sequences</taxon>
        <taxon>metagenomes</taxon>
        <taxon>organismal metagenomes</taxon>
    </lineage>
</organism>
<name>A0A6C0HQ41_9ZZZZ</name>